<dbReference type="GeneID" id="30028079"/>
<name>A0A1A0HBM2_9ASCO</name>
<sequence length="171" mass="18608">RKVLSRRKALQDFYKLDAARPTSPANNAPGPPNHADTAGDQSIGTPEHGSGAEDQDVDLLLQTLGDDKAMDEFLKTAGARDVLRVRNAAANRLNGHDLERKSIIYNNYSELIKLSHILNDVFDQSTPESEFSHAQDQGSVGSQNIDEYLAGLSLFLASEAAVFNLDFPSVV</sequence>
<dbReference type="AlphaFoldDB" id="A0A1A0HBM2"/>
<feature type="region of interest" description="Disordered" evidence="1">
    <location>
        <begin position="14"/>
        <end position="53"/>
    </location>
</feature>
<evidence type="ECO:0008006" key="4">
    <source>
        <dbReference type="Google" id="ProtNLM"/>
    </source>
</evidence>
<keyword evidence="3" id="KW-1185">Reference proteome</keyword>
<comment type="caution">
    <text evidence="2">The sequence shown here is derived from an EMBL/GenBank/DDBJ whole genome shotgun (WGS) entry which is preliminary data.</text>
</comment>
<dbReference type="OrthoDB" id="203678at2759"/>
<dbReference type="Proteomes" id="UP000092555">
    <property type="component" value="Unassembled WGS sequence"/>
</dbReference>
<dbReference type="RefSeq" id="XP_018711895.1">
    <property type="nucleotide sequence ID" value="XM_018855103.1"/>
</dbReference>
<dbReference type="STRING" id="869754.A0A1A0HBM2"/>
<evidence type="ECO:0000313" key="3">
    <source>
        <dbReference type="Proteomes" id="UP000092555"/>
    </source>
</evidence>
<evidence type="ECO:0000256" key="1">
    <source>
        <dbReference type="SAM" id="MobiDB-lite"/>
    </source>
</evidence>
<dbReference type="EMBL" id="LXTC01000003">
    <property type="protein sequence ID" value="OBA21385.1"/>
    <property type="molecule type" value="Genomic_DNA"/>
</dbReference>
<accession>A0A1A0HBM2</accession>
<feature type="non-terminal residue" evidence="2">
    <location>
        <position position="171"/>
    </location>
</feature>
<protein>
    <recommendedName>
        <fullName evidence="4">Vacuolar protein sorting-associated protein 51 homolog</fullName>
    </recommendedName>
</protein>
<proteinExistence type="predicted"/>
<gene>
    <name evidence="2" type="ORF">METBIDRAFT_21783</name>
</gene>
<feature type="non-terminal residue" evidence="2">
    <location>
        <position position="1"/>
    </location>
</feature>
<evidence type="ECO:0000313" key="2">
    <source>
        <dbReference type="EMBL" id="OBA21385.1"/>
    </source>
</evidence>
<reference evidence="2 3" key="1">
    <citation type="submission" date="2016-05" db="EMBL/GenBank/DDBJ databases">
        <title>Comparative genomics of biotechnologically important yeasts.</title>
        <authorList>
            <consortium name="DOE Joint Genome Institute"/>
            <person name="Riley R."/>
            <person name="Haridas S."/>
            <person name="Wolfe K.H."/>
            <person name="Lopes M.R."/>
            <person name="Hittinger C.T."/>
            <person name="Goker M."/>
            <person name="Salamov A."/>
            <person name="Wisecaver J."/>
            <person name="Long T.M."/>
            <person name="Aerts A.L."/>
            <person name="Barry K."/>
            <person name="Choi C."/>
            <person name="Clum A."/>
            <person name="Coughlan A.Y."/>
            <person name="Deshpande S."/>
            <person name="Douglass A.P."/>
            <person name="Hanson S.J."/>
            <person name="Klenk H.-P."/>
            <person name="LaButti K."/>
            <person name="Lapidus A."/>
            <person name="Lindquist E."/>
            <person name="Lipzen A."/>
            <person name="Meier-kolthoff J.P."/>
            <person name="Ohm R.A."/>
            <person name="Otillar R.P."/>
            <person name="Pangilinan J."/>
            <person name="Peng Y."/>
            <person name="Rokas A."/>
            <person name="Rosa C.A."/>
            <person name="Scheuner C."/>
            <person name="Sibirny A.A."/>
            <person name="Slot J.C."/>
            <person name="Stielow J.B."/>
            <person name="Sun H."/>
            <person name="Kurtzman C.P."/>
            <person name="Blackwell M."/>
            <person name="Grigoriev I.V."/>
            <person name="Jeffries T.W."/>
        </authorList>
    </citation>
    <scope>NUCLEOTIDE SEQUENCE [LARGE SCALE GENOMIC DNA]</scope>
    <source>
        <strain evidence="2 3">NRRL YB-4993</strain>
    </source>
</reference>
<organism evidence="2 3">
    <name type="scientific">Metschnikowia bicuspidata var. bicuspidata NRRL YB-4993</name>
    <dbReference type="NCBI Taxonomy" id="869754"/>
    <lineage>
        <taxon>Eukaryota</taxon>
        <taxon>Fungi</taxon>
        <taxon>Dikarya</taxon>
        <taxon>Ascomycota</taxon>
        <taxon>Saccharomycotina</taxon>
        <taxon>Pichiomycetes</taxon>
        <taxon>Metschnikowiaceae</taxon>
        <taxon>Metschnikowia</taxon>
    </lineage>
</organism>